<dbReference type="NCBIfam" id="TIGR01141">
    <property type="entry name" value="hisC"/>
    <property type="match status" value="1"/>
</dbReference>
<organism evidence="12 13">
    <name type="scientific">Mycobacterium palustre</name>
    <dbReference type="NCBI Taxonomy" id="153971"/>
    <lineage>
        <taxon>Bacteria</taxon>
        <taxon>Bacillati</taxon>
        <taxon>Actinomycetota</taxon>
        <taxon>Actinomycetes</taxon>
        <taxon>Mycobacteriales</taxon>
        <taxon>Mycobacteriaceae</taxon>
        <taxon>Mycobacterium</taxon>
        <taxon>Mycobacterium simiae complex</taxon>
    </lineage>
</organism>
<dbReference type="SUPFAM" id="SSF53383">
    <property type="entry name" value="PLP-dependent transferases"/>
    <property type="match status" value="1"/>
</dbReference>
<comment type="pathway">
    <text evidence="9">Amino-acid biosynthesis; L-histidine biosynthesis; L-histidine from 5-phospho-alpha-D-ribose 1-diphosphate: step 7/9.</text>
</comment>
<dbReference type="RefSeq" id="WP_085081126.1">
    <property type="nucleotide sequence ID" value="NZ_JACKRZ010000442.1"/>
</dbReference>
<keyword evidence="4 9" id="KW-0032">Aminotransferase</keyword>
<dbReference type="OrthoDB" id="9809616at2"/>
<comment type="cofactor">
    <cofactor evidence="1 9">
        <name>pyridoxal 5'-phosphate</name>
        <dbReference type="ChEBI" id="CHEBI:597326"/>
    </cofactor>
</comment>
<dbReference type="STRING" id="153971.AWC19_21415"/>
<dbReference type="GO" id="GO:0030170">
    <property type="term" value="F:pyridoxal phosphate binding"/>
    <property type="evidence" value="ECO:0007669"/>
    <property type="project" value="InterPro"/>
</dbReference>
<feature type="compositionally biased region" description="Basic and acidic residues" evidence="10">
    <location>
        <begin position="7"/>
        <end position="20"/>
    </location>
</feature>
<dbReference type="Pfam" id="PF00155">
    <property type="entry name" value="Aminotran_1_2"/>
    <property type="match status" value="1"/>
</dbReference>
<evidence type="ECO:0000256" key="4">
    <source>
        <dbReference type="ARBA" id="ARBA00022576"/>
    </source>
</evidence>
<dbReference type="InterPro" id="IPR015421">
    <property type="entry name" value="PyrdxlP-dep_Trfase_major"/>
</dbReference>
<evidence type="ECO:0000313" key="13">
    <source>
        <dbReference type="Proteomes" id="UP000193529"/>
    </source>
</evidence>
<keyword evidence="7 9" id="KW-0663">Pyridoxal phosphate</keyword>
<dbReference type="Gene3D" id="3.90.1150.10">
    <property type="entry name" value="Aspartate Aminotransferase, domain 1"/>
    <property type="match status" value="1"/>
</dbReference>
<dbReference type="Proteomes" id="UP000193529">
    <property type="component" value="Unassembled WGS sequence"/>
</dbReference>
<comment type="similarity">
    <text evidence="2 9">Belongs to the class-II pyridoxal-phosphate-dependent aminotransferase family. Histidinol-phosphate aminotransferase subfamily.</text>
</comment>
<evidence type="ECO:0000256" key="7">
    <source>
        <dbReference type="ARBA" id="ARBA00022898"/>
    </source>
</evidence>
<evidence type="ECO:0000256" key="6">
    <source>
        <dbReference type="ARBA" id="ARBA00022679"/>
    </source>
</evidence>
<feature type="region of interest" description="Disordered" evidence="10">
    <location>
        <begin position="1"/>
        <end position="27"/>
    </location>
</feature>
<dbReference type="Gene3D" id="3.40.640.10">
    <property type="entry name" value="Type I PLP-dependent aspartate aminotransferase-like (Major domain)"/>
    <property type="match status" value="1"/>
</dbReference>
<dbReference type="PANTHER" id="PTHR42885">
    <property type="entry name" value="HISTIDINOL-PHOSPHATE AMINOTRANSFERASE-RELATED"/>
    <property type="match status" value="1"/>
</dbReference>
<dbReference type="InterPro" id="IPR004839">
    <property type="entry name" value="Aminotransferase_I/II_large"/>
</dbReference>
<evidence type="ECO:0000256" key="8">
    <source>
        <dbReference type="ARBA" id="ARBA00023102"/>
    </source>
</evidence>
<dbReference type="PANTHER" id="PTHR42885:SF2">
    <property type="entry name" value="HISTIDINOL-PHOSPHATE AMINOTRANSFERASE"/>
    <property type="match status" value="1"/>
</dbReference>
<evidence type="ECO:0000256" key="5">
    <source>
        <dbReference type="ARBA" id="ARBA00022605"/>
    </source>
</evidence>
<protein>
    <recommendedName>
        <fullName evidence="9">Histidinol-phosphate aminotransferase</fullName>
        <ecNumber evidence="9">2.6.1.9</ecNumber>
    </recommendedName>
    <alternativeName>
        <fullName evidence="9">Imidazole acetol-phosphate transaminase</fullName>
    </alternativeName>
</protein>
<dbReference type="UniPathway" id="UPA00031">
    <property type="reaction ID" value="UER00012"/>
</dbReference>
<evidence type="ECO:0000256" key="9">
    <source>
        <dbReference type="HAMAP-Rule" id="MF_01023"/>
    </source>
</evidence>
<keyword evidence="6 9" id="KW-0808">Transferase</keyword>
<dbReference type="CDD" id="cd00609">
    <property type="entry name" value="AAT_like"/>
    <property type="match status" value="1"/>
</dbReference>
<dbReference type="GO" id="GO:0000105">
    <property type="term" value="P:L-histidine biosynthetic process"/>
    <property type="evidence" value="ECO:0007669"/>
    <property type="project" value="UniProtKB-UniRule"/>
</dbReference>
<dbReference type="PROSITE" id="PS00599">
    <property type="entry name" value="AA_TRANSFER_CLASS_2"/>
    <property type="match status" value="1"/>
</dbReference>
<dbReference type="AlphaFoldDB" id="A0A1X1Z116"/>
<dbReference type="HAMAP" id="MF_01023">
    <property type="entry name" value="HisC_aminotrans_2"/>
    <property type="match status" value="1"/>
</dbReference>
<name>A0A1X1Z116_9MYCO</name>
<sequence>MTAKPRPTLDDLPLRDDLRGKSPYGAPQLAVPVRLNTNENPHPPSRALVDDVVRSVAEAAADLHRYPDRDAVALRRDLAAYLTIQTGTPVGIENLWAANGSNEILQQLLQAFGGPGRTAIGFVPSYSMHPIIADGTRTEWLQAARADDFGLDADVAVAAIAARRPDVVFVASPNNPSGQSVSLPDLRRLLDATPGILIVDEAYGEFSSQPSAVSLVEEYPAKLVVTRTMSKAFAFAGGRLGYLVATPALIDAMLLVRLPYHLSSLTQAAARAALRHADDTLGSVATLIAERERVSTALSGMGFRVIPSDANFVLFGEFADAPGTWQRYLDAGVLIRDVGIPGYLRATTGLAEENDAFLRASAQIAATDLASATPIGAIASAARPGAAGRDHVLGAP</sequence>
<evidence type="ECO:0000256" key="3">
    <source>
        <dbReference type="ARBA" id="ARBA00011738"/>
    </source>
</evidence>
<dbReference type="EC" id="2.6.1.9" evidence="9"/>
<proteinExistence type="inferred from homology"/>
<dbReference type="EMBL" id="LQPJ01000151">
    <property type="protein sequence ID" value="ORW16974.1"/>
    <property type="molecule type" value="Genomic_DNA"/>
</dbReference>
<accession>A0A1X1Z116</accession>
<evidence type="ECO:0000256" key="1">
    <source>
        <dbReference type="ARBA" id="ARBA00001933"/>
    </source>
</evidence>
<evidence type="ECO:0000313" key="12">
    <source>
        <dbReference type="EMBL" id="ORW16974.1"/>
    </source>
</evidence>
<reference evidence="12 13" key="1">
    <citation type="submission" date="2016-01" db="EMBL/GenBank/DDBJ databases">
        <title>The new phylogeny of the genus Mycobacterium.</title>
        <authorList>
            <person name="Tarcisio F."/>
            <person name="Conor M."/>
            <person name="Antonella G."/>
            <person name="Elisabetta G."/>
            <person name="Giulia F.S."/>
            <person name="Sara T."/>
            <person name="Anna F."/>
            <person name="Clotilde B."/>
            <person name="Roberto B."/>
            <person name="Veronica D.S."/>
            <person name="Fabio R."/>
            <person name="Monica P."/>
            <person name="Olivier J."/>
            <person name="Enrico T."/>
            <person name="Nicola S."/>
        </authorList>
    </citation>
    <scope>NUCLEOTIDE SEQUENCE [LARGE SCALE GENOMIC DNA]</scope>
    <source>
        <strain evidence="12 13">DSM 44572</strain>
    </source>
</reference>
<keyword evidence="13" id="KW-1185">Reference proteome</keyword>
<dbReference type="InterPro" id="IPR015424">
    <property type="entry name" value="PyrdxlP-dep_Trfase"/>
</dbReference>
<evidence type="ECO:0000256" key="10">
    <source>
        <dbReference type="SAM" id="MobiDB-lite"/>
    </source>
</evidence>
<keyword evidence="8 9" id="KW-0368">Histidine biosynthesis</keyword>
<feature type="modified residue" description="N6-(pyridoxal phosphate)lysine" evidence="9">
    <location>
        <position position="231"/>
    </location>
</feature>
<keyword evidence="5 9" id="KW-0028">Amino-acid biosynthesis</keyword>
<evidence type="ECO:0000259" key="11">
    <source>
        <dbReference type="Pfam" id="PF00155"/>
    </source>
</evidence>
<gene>
    <name evidence="9" type="primary">hisC</name>
    <name evidence="12" type="ORF">AWC19_21415</name>
</gene>
<feature type="domain" description="Aminotransferase class I/classII large" evidence="11">
    <location>
        <begin position="33"/>
        <end position="355"/>
    </location>
</feature>
<dbReference type="GO" id="GO:0004400">
    <property type="term" value="F:histidinol-phosphate transaminase activity"/>
    <property type="evidence" value="ECO:0007669"/>
    <property type="project" value="UniProtKB-UniRule"/>
</dbReference>
<comment type="subunit">
    <text evidence="3 9">Homodimer.</text>
</comment>
<evidence type="ECO:0000256" key="2">
    <source>
        <dbReference type="ARBA" id="ARBA00007970"/>
    </source>
</evidence>
<comment type="caution">
    <text evidence="12">The sequence shown here is derived from an EMBL/GenBank/DDBJ whole genome shotgun (WGS) entry which is preliminary data.</text>
</comment>
<dbReference type="InterPro" id="IPR015422">
    <property type="entry name" value="PyrdxlP-dep_Trfase_small"/>
</dbReference>
<dbReference type="InterPro" id="IPR005861">
    <property type="entry name" value="HisP_aminotrans"/>
</dbReference>
<comment type="catalytic activity">
    <reaction evidence="9">
        <text>L-histidinol phosphate + 2-oxoglutarate = 3-(imidazol-4-yl)-2-oxopropyl phosphate + L-glutamate</text>
        <dbReference type="Rhea" id="RHEA:23744"/>
        <dbReference type="ChEBI" id="CHEBI:16810"/>
        <dbReference type="ChEBI" id="CHEBI:29985"/>
        <dbReference type="ChEBI" id="CHEBI:57766"/>
        <dbReference type="ChEBI" id="CHEBI:57980"/>
        <dbReference type="EC" id="2.6.1.9"/>
    </reaction>
</comment>
<dbReference type="NCBIfam" id="NF002877">
    <property type="entry name" value="PRK03317.1"/>
    <property type="match status" value="1"/>
</dbReference>
<dbReference type="InterPro" id="IPR001917">
    <property type="entry name" value="Aminotrans_II_pyridoxalP_BS"/>
</dbReference>